<dbReference type="RefSeq" id="WP_109893855.1">
    <property type="nucleotide sequence ID" value="NZ_CP029550.1"/>
</dbReference>
<reference evidence="9" key="1">
    <citation type="submission" date="2018-05" db="EMBL/GenBank/DDBJ databases">
        <title>Complete Genome Sequence of Methylobacterium sp. 17SD2-17.</title>
        <authorList>
            <person name="Srinivasan S."/>
        </authorList>
    </citation>
    <scope>NUCLEOTIDE SEQUENCE [LARGE SCALE GENOMIC DNA]</scope>
    <source>
        <strain evidence="9">17SD2-17</strain>
    </source>
</reference>
<feature type="transmembrane region" description="Helical" evidence="7">
    <location>
        <begin position="170"/>
        <end position="192"/>
    </location>
</feature>
<dbReference type="Pfam" id="PF03601">
    <property type="entry name" value="Cons_hypoth698"/>
    <property type="match status" value="1"/>
</dbReference>
<comment type="similarity">
    <text evidence="2">Belongs to the UPF0324 family.</text>
</comment>
<dbReference type="KEGG" id="mets:DK389_25485"/>
<evidence type="ECO:0000256" key="2">
    <source>
        <dbReference type="ARBA" id="ARBA00007977"/>
    </source>
</evidence>
<keyword evidence="5 7" id="KW-1133">Transmembrane helix</keyword>
<feature type="transmembrane region" description="Helical" evidence="7">
    <location>
        <begin position="333"/>
        <end position="355"/>
    </location>
</feature>
<dbReference type="OrthoDB" id="5393513at2"/>
<dbReference type="Proteomes" id="UP000245926">
    <property type="component" value="Chromosome"/>
</dbReference>
<keyword evidence="9" id="KW-1185">Reference proteome</keyword>
<feature type="transmembrane region" description="Helical" evidence="7">
    <location>
        <begin position="274"/>
        <end position="292"/>
    </location>
</feature>
<comment type="subcellular location">
    <subcellularLocation>
        <location evidence="1">Cell membrane</location>
        <topology evidence="1">Multi-pass membrane protein</topology>
    </subcellularLocation>
</comment>
<keyword evidence="3" id="KW-1003">Cell membrane</keyword>
<feature type="transmembrane region" description="Helical" evidence="7">
    <location>
        <begin position="236"/>
        <end position="254"/>
    </location>
</feature>
<feature type="transmembrane region" description="Helical" evidence="7">
    <location>
        <begin position="298"/>
        <end position="321"/>
    </location>
</feature>
<gene>
    <name evidence="8" type="ORF">DK389_25485</name>
</gene>
<feature type="transmembrane region" description="Helical" evidence="7">
    <location>
        <begin position="204"/>
        <end position="224"/>
    </location>
</feature>
<evidence type="ECO:0000313" key="8">
    <source>
        <dbReference type="EMBL" id="AWN43241.1"/>
    </source>
</evidence>
<dbReference type="AlphaFoldDB" id="A0A2U8WCA9"/>
<evidence type="ECO:0000256" key="3">
    <source>
        <dbReference type="ARBA" id="ARBA00022475"/>
    </source>
</evidence>
<dbReference type="InterPro" id="IPR018383">
    <property type="entry name" value="UPF0324_pro"/>
</dbReference>
<feature type="transmembrane region" description="Helical" evidence="7">
    <location>
        <begin position="142"/>
        <end position="164"/>
    </location>
</feature>
<sequence length="358" mass="36899">MLQDNRPVRAPSGLQRWRARLGELGPGVGLCAAVTALSIALQEGEERAFGHPYVEALVIAILTGMALRTLWEPSPRWRPGIAFSAKQLLEVAVMLLGASISLGAIIASGPLLLSAIIAAVFVTIGASYGISRLLGLPPRISILIACGNAICGNSAIAAVAPVIGADSDDVASSISFTAILGVVMVLGLPLLIPFLGLSATQYGVLAGLTVYAVPQVLAATVPAGLVSTQIGTLVKLVRVLMLGPVVVTLSLMAARFRDAGPAETGRRRFDLFKLVPWFILGFLGLAGLRSLGLVPDAAIWPITRTAGLLTVVSMAALGLGVDVRVIGRVGGRVTAAVTLSLALLLLISLGLIHGLRLG</sequence>
<evidence type="ECO:0000256" key="4">
    <source>
        <dbReference type="ARBA" id="ARBA00022692"/>
    </source>
</evidence>
<evidence type="ECO:0000256" key="5">
    <source>
        <dbReference type="ARBA" id="ARBA00022989"/>
    </source>
</evidence>
<feature type="transmembrane region" description="Helical" evidence="7">
    <location>
        <begin position="88"/>
        <end position="106"/>
    </location>
</feature>
<keyword evidence="6 7" id="KW-0472">Membrane</keyword>
<dbReference type="GO" id="GO:0005886">
    <property type="term" value="C:plasma membrane"/>
    <property type="evidence" value="ECO:0007669"/>
    <property type="project" value="UniProtKB-SubCell"/>
</dbReference>
<evidence type="ECO:0000256" key="7">
    <source>
        <dbReference type="SAM" id="Phobius"/>
    </source>
</evidence>
<feature type="transmembrane region" description="Helical" evidence="7">
    <location>
        <begin position="112"/>
        <end position="130"/>
    </location>
</feature>
<feature type="transmembrane region" description="Helical" evidence="7">
    <location>
        <begin position="21"/>
        <end position="42"/>
    </location>
</feature>
<dbReference type="PANTHER" id="PTHR30106">
    <property type="entry name" value="INNER MEMBRANE PROTEIN YEIH-RELATED"/>
    <property type="match status" value="1"/>
</dbReference>
<keyword evidence="4 7" id="KW-0812">Transmembrane</keyword>
<dbReference type="PANTHER" id="PTHR30106:SF2">
    <property type="entry name" value="UPF0324 INNER MEMBRANE PROTEIN YEIH"/>
    <property type="match status" value="1"/>
</dbReference>
<accession>A0A2U8WCA9</accession>
<proteinExistence type="inferred from homology"/>
<name>A0A2U8WCA9_9HYPH</name>
<organism evidence="8 9">
    <name type="scientific">Methylobacterium durans</name>
    <dbReference type="NCBI Taxonomy" id="2202825"/>
    <lineage>
        <taxon>Bacteria</taxon>
        <taxon>Pseudomonadati</taxon>
        <taxon>Pseudomonadota</taxon>
        <taxon>Alphaproteobacteria</taxon>
        <taxon>Hyphomicrobiales</taxon>
        <taxon>Methylobacteriaceae</taxon>
        <taxon>Methylobacterium</taxon>
    </lineage>
</organism>
<dbReference type="EMBL" id="CP029550">
    <property type="protein sequence ID" value="AWN43241.1"/>
    <property type="molecule type" value="Genomic_DNA"/>
</dbReference>
<protein>
    <submittedName>
        <fullName evidence="8">Putative sulfate exporter family transporter</fullName>
    </submittedName>
</protein>
<evidence type="ECO:0000256" key="1">
    <source>
        <dbReference type="ARBA" id="ARBA00004651"/>
    </source>
</evidence>
<evidence type="ECO:0000313" key="9">
    <source>
        <dbReference type="Proteomes" id="UP000245926"/>
    </source>
</evidence>
<evidence type="ECO:0000256" key="6">
    <source>
        <dbReference type="ARBA" id="ARBA00023136"/>
    </source>
</evidence>
<feature type="transmembrane region" description="Helical" evidence="7">
    <location>
        <begin position="48"/>
        <end position="67"/>
    </location>
</feature>